<gene>
    <name evidence="1" type="ORF">NQ176_g6722</name>
</gene>
<sequence length="580" mass="66135">MFNSLQPSASEYSSINQQPKDHVGGLRRRDRGQPRTTALGQSLDIDPDHGTASPSLSETPSEEDYDENIRPSILNALDAQKHHRNGDKEALNGVQNGNGSYSTTQDFAGSNGVSSTHVSGSADAMKPARANRSHKFRDFVFSRQVSTFDAKSEAAMNSPFHGFYTLFWLSVTLLICKICADNWLIVLLLSDGIMCGLTGVSWLIQRLVFRKFLDWDRTGWIIQHIWQALFIAGTVKWTVYRDWPWTHTVFFVLHALVMLMKQHSYAFYNGHLATIYHSRQLLLSKLQKLDSIECTKVSSPTAAANDAALVSHTVKGREDGGHAELLKIVGLLDSCKALDHEQIILFKRVIGGEVDALADQLQGTASQASGSYPNNLTFLAHYAWIPLPTVVYELEYPRSETIDWAYVAEKVAAMVGIIFVMIQVSQYYIFVLVTIEMREGNMPLLSRFMEFPWLLSDLLFPFMMEYLLTWYLIWETVLNILAEVTYFADRHFYDAWWNSVSWDQFARDWNRPVHIFLLRHVYHSSISSLKVNKHTATIITFFISACVHEFIMWCIFKRLRGYLLFLQMCQLPSNKLAQGP</sequence>
<reference evidence="1" key="1">
    <citation type="submission" date="2022-08" db="EMBL/GenBank/DDBJ databases">
        <title>Genome Sequence of Lecanicillium fungicola.</title>
        <authorList>
            <person name="Buettner E."/>
        </authorList>
    </citation>
    <scope>NUCLEOTIDE SEQUENCE</scope>
    <source>
        <strain evidence="1">Babe33</strain>
    </source>
</reference>
<accession>A0ACC1N1W9</accession>
<protein>
    <submittedName>
        <fullName evidence="1">Uncharacterized protein</fullName>
    </submittedName>
</protein>
<comment type="caution">
    <text evidence="1">The sequence shown here is derived from an EMBL/GenBank/DDBJ whole genome shotgun (WGS) entry which is preliminary data.</text>
</comment>
<proteinExistence type="predicted"/>
<dbReference type="Proteomes" id="UP001143910">
    <property type="component" value="Unassembled WGS sequence"/>
</dbReference>
<name>A0ACC1N1W9_9HYPO</name>
<evidence type="ECO:0000313" key="2">
    <source>
        <dbReference type="Proteomes" id="UP001143910"/>
    </source>
</evidence>
<evidence type="ECO:0000313" key="1">
    <source>
        <dbReference type="EMBL" id="KAJ2973242.1"/>
    </source>
</evidence>
<dbReference type="EMBL" id="JANJQO010001005">
    <property type="protein sequence ID" value="KAJ2973242.1"/>
    <property type="molecule type" value="Genomic_DNA"/>
</dbReference>
<keyword evidence="2" id="KW-1185">Reference proteome</keyword>
<organism evidence="1 2">
    <name type="scientific">Zarea fungicola</name>
    <dbReference type="NCBI Taxonomy" id="93591"/>
    <lineage>
        <taxon>Eukaryota</taxon>
        <taxon>Fungi</taxon>
        <taxon>Dikarya</taxon>
        <taxon>Ascomycota</taxon>
        <taxon>Pezizomycotina</taxon>
        <taxon>Sordariomycetes</taxon>
        <taxon>Hypocreomycetidae</taxon>
        <taxon>Hypocreales</taxon>
        <taxon>Cordycipitaceae</taxon>
        <taxon>Zarea</taxon>
    </lineage>
</organism>